<feature type="binding site" evidence="17">
    <location>
        <position position="73"/>
    </location>
    <ligand>
        <name>substrate</name>
    </ligand>
</feature>
<evidence type="ECO:0000256" key="2">
    <source>
        <dbReference type="ARBA" id="ARBA00003671"/>
    </source>
</evidence>
<evidence type="ECO:0000256" key="1">
    <source>
        <dbReference type="ARBA" id="ARBA00001946"/>
    </source>
</evidence>
<keyword evidence="9" id="KW-0963">Cytoplasm</keyword>
<dbReference type="GO" id="GO:0006107">
    <property type="term" value="P:oxaloacetate metabolic process"/>
    <property type="evidence" value="ECO:0007669"/>
    <property type="project" value="TreeGrafter"/>
</dbReference>
<dbReference type="Gene3D" id="3.20.20.60">
    <property type="entry name" value="Phosphoenolpyruvate-binding domains"/>
    <property type="match status" value="1"/>
</dbReference>
<comment type="similarity">
    <text evidence="4">Belongs to the HpcH/HpaI aldolase family. Citrate lyase beta subunit subfamily.</text>
</comment>
<keyword evidence="11 18" id="KW-0460">Magnesium</keyword>
<dbReference type="GO" id="GO:0000287">
    <property type="term" value="F:magnesium ion binding"/>
    <property type="evidence" value="ECO:0007669"/>
    <property type="project" value="TreeGrafter"/>
</dbReference>
<sequence>MMKTLNKHRLRRSMLFVPGANAAMVSNAFIYQADALMFDLEDSVILREKDAARRLVYHALQHPLYQEVETIVRVNALDSAYGLADLQAVVRGGADIVRLPKTDSAQDVVDMDREIAAIEADCGRPVGSTGLLAAIESAAGITQAVAIAHASPRLIGIALGAEDYVRNLRTERSPEGIELLFARCSILQAARAAGIQAFDTVYSDANNETGFLQEAALIKQLGFDGKSLINPRQIELLHNLYAPTAKEVAHAQRVVDAAAAAEQEGRGVVSLNGKMVDSPVIERARLVLQRAALSGIREASVQHGEEA</sequence>
<dbReference type="InterPro" id="IPR005000">
    <property type="entry name" value="Aldolase/citrate-lyase_domain"/>
</dbReference>
<comment type="subunit">
    <text evidence="5">Oligomer with a subunit composition of (alpha,beta,gamma)6.</text>
</comment>
<dbReference type="GO" id="GO:0006084">
    <property type="term" value="P:acetyl-CoA metabolic process"/>
    <property type="evidence" value="ECO:0007669"/>
    <property type="project" value="InterPro"/>
</dbReference>
<evidence type="ECO:0000256" key="7">
    <source>
        <dbReference type="ARBA" id="ARBA00012914"/>
    </source>
</evidence>
<evidence type="ECO:0000256" key="18">
    <source>
        <dbReference type="PIRSR" id="PIRSR015582-2"/>
    </source>
</evidence>
<feature type="binding site" evidence="18">
    <location>
        <position position="163"/>
    </location>
    <ligand>
        <name>Mg(2+)</name>
        <dbReference type="ChEBI" id="CHEBI:18420"/>
    </ligand>
</feature>
<name>A0A515CSW1_SERLI</name>
<dbReference type="GO" id="GO:0008816">
    <property type="term" value="F:citryl-CoA lyase activity"/>
    <property type="evidence" value="ECO:0007669"/>
    <property type="project" value="UniProtKB-EC"/>
</dbReference>
<feature type="binding site" evidence="17">
    <location>
        <position position="136"/>
    </location>
    <ligand>
        <name>substrate</name>
    </ligand>
</feature>
<keyword evidence="12 21" id="KW-0456">Lyase</keyword>
<evidence type="ECO:0000256" key="12">
    <source>
        <dbReference type="ARBA" id="ARBA00023239"/>
    </source>
</evidence>
<accession>A0A515CSW1</accession>
<evidence type="ECO:0000256" key="9">
    <source>
        <dbReference type="ARBA" id="ARBA00022490"/>
    </source>
</evidence>
<dbReference type="GO" id="GO:0009346">
    <property type="term" value="C:ATP-independent citrate lyase complex"/>
    <property type="evidence" value="ECO:0007669"/>
    <property type="project" value="InterPro"/>
</dbReference>
<reference evidence="21 22" key="1">
    <citation type="submission" date="2018-11" db="EMBL/GenBank/DDBJ databases">
        <title>The first complete genome of Serratia liquefaciens isolated from metalophyte plant revel distinctness adaptive mechanisms in an extreme habitat.</title>
        <authorList>
            <person name="Caneschi W.L."/>
            <person name="Sanchez A.B."/>
            <person name="Felestrino E.B."/>
            <person name="Assis R.A.B."/>
            <person name="Lemes C.G.C."/>
            <person name="Cordeiro I.F."/>
            <person name="Fonseca N.P."/>
            <person name="Villa M."/>
            <person name="Vieira I.T."/>
            <person name="Moraes L.A."/>
            <person name="Kamino L.H.Y."/>
            <person name="do Carmo F."/>
            <person name="Garcia C.M."/>
            <person name="Almeida N.F."/>
            <person name="Silva R.S."/>
            <person name="Ferro J.A."/>
            <person name="Ferro M.I.T."/>
            <person name="Varani A.M."/>
            <person name="Ferreira R.M."/>
            <person name="dos Santos V.L."/>
            <person name="Silva U.C."/>
            <person name="Setubal J.C."/>
            <person name="Moreira L.M."/>
        </authorList>
    </citation>
    <scope>NUCLEOTIDE SEQUENCE [LARGE SCALE GENOMIC DNA]</scope>
    <source>
        <strain evidence="21 22">FG3</strain>
    </source>
</reference>
<evidence type="ECO:0000256" key="8">
    <source>
        <dbReference type="ARBA" id="ARBA00015712"/>
    </source>
</evidence>
<evidence type="ECO:0000259" key="20">
    <source>
        <dbReference type="Pfam" id="PF03328"/>
    </source>
</evidence>
<dbReference type="SUPFAM" id="SSF51621">
    <property type="entry name" value="Phosphoenolpyruvate/pyruvate domain"/>
    <property type="match status" value="1"/>
</dbReference>
<evidence type="ECO:0000256" key="3">
    <source>
        <dbReference type="ARBA" id="ARBA00004496"/>
    </source>
</evidence>
<evidence type="ECO:0000256" key="6">
    <source>
        <dbReference type="ARBA" id="ARBA00012258"/>
    </source>
</evidence>
<comment type="catalytic activity">
    <reaction evidence="15">
        <text>citrate = oxaloacetate + acetate</text>
        <dbReference type="Rhea" id="RHEA:10760"/>
        <dbReference type="ChEBI" id="CHEBI:16452"/>
        <dbReference type="ChEBI" id="CHEBI:16947"/>
        <dbReference type="ChEBI" id="CHEBI:30089"/>
        <dbReference type="EC" id="4.1.3.6"/>
    </reaction>
</comment>
<protein>
    <recommendedName>
        <fullName evidence="8">Citrate lyase subunit beta</fullName>
        <ecNumber evidence="6">4.1.3.34</ecNumber>
        <ecNumber evidence="7">4.1.3.6</ecNumber>
    </recommendedName>
    <alternativeName>
        <fullName evidence="13">Citrate (pro-3S)-lyase subunit beta</fullName>
    </alternativeName>
    <alternativeName>
        <fullName evidence="14">Citryl-CoA lyase subunit</fullName>
    </alternativeName>
</protein>
<evidence type="ECO:0000256" key="11">
    <source>
        <dbReference type="ARBA" id="ARBA00022842"/>
    </source>
</evidence>
<dbReference type="EMBL" id="CP033893">
    <property type="protein sequence ID" value="QDL31262.1"/>
    <property type="molecule type" value="Genomic_DNA"/>
</dbReference>
<dbReference type="GO" id="GO:0005737">
    <property type="term" value="C:cytoplasm"/>
    <property type="evidence" value="ECO:0007669"/>
    <property type="project" value="UniProtKB-SubCell"/>
</dbReference>
<dbReference type="EC" id="4.1.3.34" evidence="6"/>
<dbReference type="GO" id="GO:0008815">
    <property type="term" value="F:citrate (pro-3S)-lyase activity"/>
    <property type="evidence" value="ECO:0007669"/>
    <property type="project" value="UniProtKB-EC"/>
</dbReference>
<keyword evidence="19" id="KW-0732">Signal</keyword>
<dbReference type="FunFam" id="3.20.20.60:FF:000008">
    <property type="entry name" value="Citrate (Pro-3S)-lyase subunit beta"/>
    <property type="match status" value="1"/>
</dbReference>
<dbReference type="NCBIfam" id="TIGR01588">
    <property type="entry name" value="citE"/>
    <property type="match status" value="1"/>
</dbReference>
<organism evidence="21 22">
    <name type="scientific">Serratia liquefaciens</name>
    <dbReference type="NCBI Taxonomy" id="614"/>
    <lineage>
        <taxon>Bacteria</taxon>
        <taxon>Pseudomonadati</taxon>
        <taxon>Pseudomonadota</taxon>
        <taxon>Gammaproteobacteria</taxon>
        <taxon>Enterobacterales</taxon>
        <taxon>Yersiniaceae</taxon>
        <taxon>Serratia</taxon>
    </lineage>
</organism>
<evidence type="ECO:0000256" key="19">
    <source>
        <dbReference type="SAM" id="SignalP"/>
    </source>
</evidence>
<dbReference type="Proteomes" id="UP000317572">
    <property type="component" value="Chromosome"/>
</dbReference>
<feature type="binding site" evidence="18">
    <location>
        <position position="136"/>
    </location>
    <ligand>
        <name>Mg(2+)</name>
        <dbReference type="ChEBI" id="CHEBI:18420"/>
    </ligand>
</feature>
<evidence type="ECO:0000256" key="4">
    <source>
        <dbReference type="ARBA" id="ARBA00005549"/>
    </source>
</evidence>
<dbReference type="Pfam" id="PF03328">
    <property type="entry name" value="HpcH_HpaI"/>
    <property type="match status" value="1"/>
</dbReference>
<dbReference type="PANTHER" id="PTHR32308:SF10">
    <property type="entry name" value="CITRATE LYASE SUBUNIT BETA"/>
    <property type="match status" value="1"/>
</dbReference>
<comment type="catalytic activity">
    <reaction evidence="16">
        <text>(3S)-citryl-CoA = oxaloacetate + acetyl-CoA</text>
        <dbReference type="Rhea" id="RHEA:20812"/>
        <dbReference type="ChEBI" id="CHEBI:16452"/>
        <dbReference type="ChEBI" id="CHEBI:57288"/>
        <dbReference type="ChEBI" id="CHEBI:57321"/>
        <dbReference type="EC" id="4.1.3.34"/>
    </reaction>
</comment>
<evidence type="ECO:0000256" key="15">
    <source>
        <dbReference type="ARBA" id="ARBA00048308"/>
    </source>
</evidence>
<feature type="domain" description="HpcH/HpaI aldolase/citrate lyase" evidence="20">
    <location>
        <begin position="12"/>
        <end position="231"/>
    </location>
</feature>
<evidence type="ECO:0000313" key="22">
    <source>
        <dbReference type="Proteomes" id="UP000317572"/>
    </source>
</evidence>
<dbReference type="AlphaFoldDB" id="A0A515CSW1"/>
<keyword evidence="10 18" id="KW-0479">Metal-binding</keyword>
<evidence type="ECO:0000256" key="13">
    <source>
        <dbReference type="ARBA" id="ARBA00030255"/>
    </source>
</evidence>
<comment type="subcellular location">
    <subcellularLocation>
        <location evidence="3">Cytoplasm</location>
    </subcellularLocation>
</comment>
<dbReference type="PANTHER" id="PTHR32308">
    <property type="entry name" value="LYASE BETA SUBUNIT, PUTATIVE (AFU_ORTHOLOGUE AFUA_4G13030)-RELATED"/>
    <property type="match status" value="1"/>
</dbReference>
<dbReference type="InterPro" id="IPR040442">
    <property type="entry name" value="Pyrv_kinase-like_dom_sf"/>
</dbReference>
<evidence type="ECO:0000256" key="14">
    <source>
        <dbReference type="ARBA" id="ARBA00032495"/>
    </source>
</evidence>
<dbReference type="InterPro" id="IPR011206">
    <property type="entry name" value="Citrate_lyase_beta/mcl1/mcl2"/>
</dbReference>
<dbReference type="InterPro" id="IPR015813">
    <property type="entry name" value="Pyrv/PenolPyrv_kinase-like_dom"/>
</dbReference>
<proteinExistence type="inferred from homology"/>
<gene>
    <name evidence="21" type="primary">citE</name>
    <name evidence="21" type="ORF">EGO53_05465</name>
</gene>
<feature type="signal peptide" evidence="19">
    <location>
        <begin position="1"/>
        <end position="22"/>
    </location>
</feature>
<evidence type="ECO:0000256" key="16">
    <source>
        <dbReference type="ARBA" id="ARBA00049110"/>
    </source>
</evidence>
<evidence type="ECO:0000256" key="5">
    <source>
        <dbReference type="ARBA" id="ARBA00011382"/>
    </source>
</evidence>
<dbReference type="STRING" id="614.XJ20_07720"/>
<dbReference type="EC" id="4.1.3.6" evidence="7"/>
<evidence type="ECO:0000256" key="17">
    <source>
        <dbReference type="PIRSR" id="PIRSR015582-1"/>
    </source>
</evidence>
<dbReference type="PIRSF" id="PIRSF015582">
    <property type="entry name" value="Cit_lyase_B"/>
    <property type="match status" value="1"/>
</dbReference>
<comment type="cofactor">
    <cofactor evidence="1">
        <name>Mg(2+)</name>
        <dbReference type="ChEBI" id="CHEBI:18420"/>
    </cofactor>
</comment>
<evidence type="ECO:0000256" key="10">
    <source>
        <dbReference type="ARBA" id="ARBA00022723"/>
    </source>
</evidence>
<comment type="function">
    <text evidence="2">Represents a citryl-ACP lyase.</text>
</comment>
<evidence type="ECO:0000313" key="21">
    <source>
        <dbReference type="EMBL" id="QDL31262.1"/>
    </source>
</evidence>
<feature type="chain" id="PRO_5022184465" description="Citrate lyase subunit beta" evidence="19">
    <location>
        <begin position="23"/>
        <end position="307"/>
    </location>
</feature>
<dbReference type="InterPro" id="IPR006475">
    <property type="entry name" value="Citrate_lyase_beta_bac"/>
</dbReference>